<evidence type="ECO:0000256" key="2">
    <source>
        <dbReference type="ARBA" id="ARBA00009054"/>
    </source>
</evidence>
<dbReference type="GO" id="GO:0051087">
    <property type="term" value="F:protein-folding chaperone binding"/>
    <property type="evidence" value="ECO:0007669"/>
    <property type="project" value="InterPro"/>
</dbReference>
<gene>
    <name evidence="10 15" type="primary">grpE</name>
    <name evidence="15" type="ORF">GCM10011575_24130</name>
</gene>
<evidence type="ECO:0000256" key="4">
    <source>
        <dbReference type="ARBA" id="ARBA00022490"/>
    </source>
</evidence>
<evidence type="ECO:0000256" key="13">
    <source>
        <dbReference type="SAM" id="Coils"/>
    </source>
</evidence>
<sequence length="235" mass="25023">MTQGPREGENQGEDGRPIVRDRRRIDPKTYQVRDPEATGSEPATAAQPTGQQDAGAAGSGSDELAAEIEKLKGEVADRTSDLQRVQAEYVNYKRRVDRDRDLARAGGVEAVLRDLLGVLDSIKAARDHEELTGGFKGVADEIEKLAARHGLESFGEPGDPFDPRIHEALMHAQASGITGPTAVTILQPGYKIKDRVIRPARVAVAEPEEGAPVDAGPGDTGSEETPDAGDSADQV</sequence>
<dbReference type="Pfam" id="PF01025">
    <property type="entry name" value="GrpE"/>
    <property type="match status" value="1"/>
</dbReference>
<comment type="caution">
    <text evidence="15">The sequence shown here is derived from an EMBL/GenBank/DDBJ whole genome shotgun (WGS) entry which is preliminary data.</text>
</comment>
<comment type="similarity">
    <text evidence="2 10 12">Belongs to the GrpE family.</text>
</comment>
<feature type="region of interest" description="Disordered" evidence="14">
    <location>
        <begin position="1"/>
        <end position="63"/>
    </location>
</feature>
<dbReference type="PRINTS" id="PR00773">
    <property type="entry name" value="GRPEPROTEIN"/>
</dbReference>
<dbReference type="CDD" id="cd00446">
    <property type="entry name" value="GrpE"/>
    <property type="match status" value="1"/>
</dbReference>
<reference evidence="15" key="2">
    <citation type="submission" date="2020-09" db="EMBL/GenBank/DDBJ databases">
        <authorList>
            <person name="Sun Q."/>
            <person name="Zhou Y."/>
        </authorList>
    </citation>
    <scope>NUCLEOTIDE SEQUENCE</scope>
    <source>
        <strain evidence="15">CGMCC 4.7306</strain>
    </source>
</reference>
<feature type="coiled-coil region" evidence="13">
    <location>
        <begin position="68"/>
        <end position="102"/>
    </location>
</feature>
<dbReference type="FunFam" id="2.30.22.10:FF:000001">
    <property type="entry name" value="Protein GrpE"/>
    <property type="match status" value="1"/>
</dbReference>
<protein>
    <recommendedName>
        <fullName evidence="8 10">Protein GrpE</fullName>
    </recommendedName>
    <alternativeName>
        <fullName evidence="9 10">HSP-70 cofactor</fullName>
    </alternativeName>
</protein>
<dbReference type="SUPFAM" id="SSF51064">
    <property type="entry name" value="Head domain of nucleotide exchange factor GrpE"/>
    <property type="match status" value="1"/>
</dbReference>
<reference evidence="15" key="1">
    <citation type="journal article" date="2014" name="Int. J. Syst. Evol. Microbiol.">
        <title>Complete genome sequence of Corynebacterium casei LMG S-19264T (=DSM 44701T), isolated from a smear-ripened cheese.</title>
        <authorList>
            <consortium name="US DOE Joint Genome Institute (JGI-PGF)"/>
            <person name="Walter F."/>
            <person name="Albersmeier A."/>
            <person name="Kalinowski J."/>
            <person name="Ruckert C."/>
        </authorList>
    </citation>
    <scope>NUCLEOTIDE SEQUENCE</scope>
    <source>
        <strain evidence="15">CGMCC 4.7306</strain>
    </source>
</reference>
<name>A0A917S8U0_9ACTN</name>
<feature type="compositionally biased region" description="Low complexity" evidence="14">
    <location>
        <begin position="50"/>
        <end position="63"/>
    </location>
</feature>
<accession>A0A917S8U0</accession>
<comment type="function">
    <text evidence="7 10 11">Participates actively in the response to hyperosmotic and heat shock by preventing the aggregation of stress-denatured proteins, in association with DnaK and GrpE. It is the nucleotide exchange factor for DnaK and may function as a thermosensor. Unfolded proteins bind initially to DnaJ; upon interaction with the DnaJ-bound protein, DnaK hydrolyzes its bound ATP, resulting in the formation of a stable complex. GrpE releases ADP from DnaK; ATP binding to DnaK triggers the release of the substrate protein, thus completing the reaction cycle. Several rounds of ATP-dependent interactions between DnaJ, DnaK and GrpE are required for fully efficient folding.</text>
</comment>
<evidence type="ECO:0000256" key="8">
    <source>
        <dbReference type="ARBA" id="ARBA00072274"/>
    </source>
</evidence>
<dbReference type="Gene3D" id="2.30.22.10">
    <property type="entry name" value="Head domain of nucleotide exchange factor GrpE"/>
    <property type="match status" value="1"/>
</dbReference>
<dbReference type="InterPro" id="IPR013805">
    <property type="entry name" value="GrpE_CC"/>
</dbReference>
<evidence type="ECO:0000256" key="9">
    <source>
        <dbReference type="ARBA" id="ARBA00076414"/>
    </source>
</evidence>
<evidence type="ECO:0000256" key="3">
    <source>
        <dbReference type="ARBA" id="ARBA00011738"/>
    </source>
</evidence>
<evidence type="ECO:0000313" key="16">
    <source>
        <dbReference type="Proteomes" id="UP000613840"/>
    </source>
</evidence>
<comment type="subcellular location">
    <subcellularLocation>
        <location evidence="1 10">Cytoplasm</location>
    </subcellularLocation>
</comment>
<feature type="region of interest" description="Disordered" evidence="14">
    <location>
        <begin position="201"/>
        <end position="235"/>
    </location>
</feature>
<evidence type="ECO:0000256" key="7">
    <source>
        <dbReference type="ARBA" id="ARBA00053401"/>
    </source>
</evidence>
<keyword evidence="13" id="KW-0175">Coiled coil</keyword>
<dbReference type="HAMAP" id="MF_01151">
    <property type="entry name" value="GrpE"/>
    <property type="match status" value="1"/>
</dbReference>
<comment type="subunit">
    <text evidence="3 10">Homodimer.</text>
</comment>
<evidence type="ECO:0000313" key="15">
    <source>
        <dbReference type="EMBL" id="GGL64920.1"/>
    </source>
</evidence>
<dbReference type="GO" id="GO:0005737">
    <property type="term" value="C:cytoplasm"/>
    <property type="evidence" value="ECO:0007669"/>
    <property type="project" value="UniProtKB-SubCell"/>
</dbReference>
<evidence type="ECO:0000256" key="5">
    <source>
        <dbReference type="ARBA" id="ARBA00023016"/>
    </source>
</evidence>
<keyword evidence="16" id="KW-1185">Reference proteome</keyword>
<evidence type="ECO:0000256" key="1">
    <source>
        <dbReference type="ARBA" id="ARBA00004496"/>
    </source>
</evidence>
<dbReference type="EMBL" id="BMMZ01000005">
    <property type="protein sequence ID" value="GGL64920.1"/>
    <property type="molecule type" value="Genomic_DNA"/>
</dbReference>
<dbReference type="PANTHER" id="PTHR21237:SF23">
    <property type="entry name" value="GRPE PROTEIN HOMOLOG, MITOCHONDRIAL"/>
    <property type="match status" value="1"/>
</dbReference>
<evidence type="ECO:0000256" key="14">
    <source>
        <dbReference type="SAM" id="MobiDB-lite"/>
    </source>
</evidence>
<dbReference type="Gene3D" id="3.90.20.20">
    <property type="match status" value="1"/>
</dbReference>
<dbReference type="PANTHER" id="PTHR21237">
    <property type="entry name" value="GRPE PROTEIN"/>
    <property type="match status" value="1"/>
</dbReference>
<keyword evidence="5 10" id="KW-0346">Stress response</keyword>
<evidence type="ECO:0000256" key="11">
    <source>
        <dbReference type="RuleBase" id="RU000639"/>
    </source>
</evidence>
<evidence type="ECO:0000256" key="10">
    <source>
        <dbReference type="HAMAP-Rule" id="MF_01151"/>
    </source>
</evidence>
<evidence type="ECO:0000256" key="6">
    <source>
        <dbReference type="ARBA" id="ARBA00023186"/>
    </source>
</evidence>
<feature type="compositionally biased region" description="Basic and acidic residues" evidence="14">
    <location>
        <begin position="1"/>
        <end position="36"/>
    </location>
</feature>
<dbReference type="PROSITE" id="PS01071">
    <property type="entry name" value="GRPE"/>
    <property type="match status" value="1"/>
</dbReference>
<evidence type="ECO:0000256" key="12">
    <source>
        <dbReference type="RuleBase" id="RU004478"/>
    </source>
</evidence>
<dbReference type="AlphaFoldDB" id="A0A917S8U0"/>
<dbReference type="GO" id="GO:0042803">
    <property type="term" value="F:protein homodimerization activity"/>
    <property type="evidence" value="ECO:0007669"/>
    <property type="project" value="InterPro"/>
</dbReference>
<organism evidence="15 16">
    <name type="scientific">Microlunatus endophyticus</name>
    <dbReference type="NCBI Taxonomy" id="1716077"/>
    <lineage>
        <taxon>Bacteria</taxon>
        <taxon>Bacillati</taxon>
        <taxon>Actinomycetota</taxon>
        <taxon>Actinomycetes</taxon>
        <taxon>Propionibacteriales</taxon>
        <taxon>Propionibacteriaceae</taxon>
        <taxon>Microlunatus</taxon>
    </lineage>
</organism>
<keyword evidence="6 10" id="KW-0143">Chaperone</keyword>
<proteinExistence type="inferred from homology"/>
<dbReference type="RefSeq" id="WP_188895602.1">
    <property type="nucleotide sequence ID" value="NZ_BMMZ01000005.1"/>
</dbReference>
<dbReference type="GO" id="GO:0000774">
    <property type="term" value="F:adenyl-nucleotide exchange factor activity"/>
    <property type="evidence" value="ECO:0007669"/>
    <property type="project" value="InterPro"/>
</dbReference>
<keyword evidence="4 10" id="KW-0963">Cytoplasm</keyword>
<dbReference type="InterPro" id="IPR000740">
    <property type="entry name" value="GrpE"/>
</dbReference>
<dbReference type="GO" id="GO:0051082">
    <property type="term" value="F:unfolded protein binding"/>
    <property type="evidence" value="ECO:0007669"/>
    <property type="project" value="TreeGrafter"/>
</dbReference>
<dbReference type="Proteomes" id="UP000613840">
    <property type="component" value="Unassembled WGS sequence"/>
</dbReference>
<dbReference type="InterPro" id="IPR009012">
    <property type="entry name" value="GrpE_head"/>
</dbReference>
<dbReference type="SUPFAM" id="SSF58014">
    <property type="entry name" value="Coiled-coil domain of nucleotide exchange factor GrpE"/>
    <property type="match status" value="1"/>
</dbReference>
<dbReference type="GO" id="GO:0006457">
    <property type="term" value="P:protein folding"/>
    <property type="evidence" value="ECO:0007669"/>
    <property type="project" value="InterPro"/>
</dbReference>